<dbReference type="Proteomes" id="UP001056426">
    <property type="component" value="Chromosome"/>
</dbReference>
<dbReference type="KEGG" id="alkq:M9189_10560"/>
<dbReference type="EMBL" id="CP098400">
    <property type="protein sequence ID" value="URW79295.1"/>
    <property type="molecule type" value="Genomic_DNA"/>
</dbReference>
<dbReference type="RefSeq" id="WP_250723071.1">
    <property type="nucleotide sequence ID" value="NZ_CP098400.1"/>
</dbReference>
<dbReference type="AlphaFoldDB" id="A0A9J6ZP53"/>
<dbReference type="SUPFAM" id="SSF55729">
    <property type="entry name" value="Acyl-CoA N-acyltransferases (Nat)"/>
    <property type="match status" value="1"/>
</dbReference>
<accession>A0A9J6ZP53</accession>
<proteinExistence type="predicted"/>
<evidence type="ECO:0008006" key="3">
    <source>
        <dbReference type="Google" id="ProtNLM"/>
    </source>
</evidence>
<protein>
    <recommendedName>
        <fullName evidence="3">BioF2-like acetyltransferase domain-containing protein</fullName>
    </recommendedName>
</protein>
<keyword evidence="2" id="KW-1185">Reference proteome</keyword>
<dbReference type="InterPro" id="IPR016181">
    <property type="entry name" value="Acyl_CoA_acyltransferase"/>
</dbReference>
<reference evidence="1" key="2">
    <citation type="submission" date="2022-06" db="EMBL/GenBank/DDBJ databases">
        <title>Xiashengella guii gen. nov. sp. nov., a bacterium isolated form anaerobic digestion tank.</title>
        <authorList>
            <person name="Huang H."/>
        </authorList>
    </citation>
    <scope>NUCLEOTIDE SEQUENCE</scope>
    <source>
        <strain evidence="1">Ai-910</strain>
    </source>
</reference>
<name>A0A9J6ZP53_9BACT</name>
<dbReference type="Gene3D" id="3.40.630.30">
    <property type="match status" value="1"/>
</dbReference>
<reference evidence="1" key="1">
    <citation type="submission" date="2022-05" db="EMBL/GenBank/DDBJ databases">
        <authorList>
            <person name="Sun X."/>
        </authorList>
    </citation>
    <scope>NUCLEOTIDE SEQUENCE</scope>
    <source>
        <strain evidence="1">Ai-910</strain>
    </source>
</reference>
<gene>
    <name evidence="1" type="ORF">M9189_10560</name>
</gene>
<sequence>MEFEIIRYSPEKATEWDDFVRDSWNGVFLFYRNFMDYHSDRFNDYSLMVYQDGKLKAVLPANEKEGVLYSHQGLTYGGWVLAKRLPVVDLGQMFDILEEYLRSNGFSSIDYRQKPWVFARHACEYDGWLMWNKGYEIWRRDLSFFFDMKNHAGYARDKRYRFNKSQRNNLRVEEKGDVSTFMALVDNNLMEKYNTLAVHRDHEVKLLQDRFPQNLMTLTVHQGDVFLGGTWLFVDNDFVHTQYFHFNDEGRRLCAPEFLASYIIDRFSGERRYFSFGASTEENGKVLNEGLASFKEGFGAGGFCNDFYRKQICR</sequence>
<organism evidence="1 2">
    <name type="scientific">Xiashengella succiniciproducens</name>
    <dbReference type="NCBI Taxonomy" id="2949635"/>
    <lineage>
        <taxon>Bacteria</taxon>
        <taxon>Pseudomonadati</taxon>
        <taxon>Bacteroidota</taxon>
        <taxon>Bacteroidia</taxon>
        <taxon>Marinilabiliales</taxon>
        <taxon>Marinilabiliaceae</taxon>
        <taxon>Xiashengella</taxon>
    </lineage>
</organism>
<evidence type="ECO:0000313" key="1">
    <source>
        <dbReference type="EMBL" id="URW79295.1"/>
    </source>
</evidence>
<evidence type="ECO:0000313" key="2">
    <source>
        <dbReference type="Proteomes" id="UP001056426"/>
    </source>
</evidence>